<evidence type="ECO:0000313" key="2">
    <source>
        <dbReference type="Proteomes" id="UP001143856"/>
    </source>
</evidence>
<comment type="caution">
    <text evidence="1">The sequence shown here is derived from an EMBL/GenBank/DDBJ whole genome shotgun (WGS) entry which is preliminary data.</text>
</comment>
<reference evidence="1" key="1">
    <citation type="submission" date="2022-10" db="EMBL/GenBank/DDBJ databases">
        <title>Genome Sequence of Xylaria curta.</title>
        <authorList>
            <person name="Buettner E."/>
        </authorList>
    </citation>
    <scope>NUCLEOTIDE SEQUENCE</scope>
    <source>
        <strain evidence="1">Babe10</strain>
    </source>
</reference>
<keyword evidence="2" id="KW-1185">Reference proteome</keyword>
<name>A0ACC1P7P6_9PEZI</name>
<sequence length="629" mass="67397">MLCLRGHPSRLQALVSLLVAAKGASAALVPLHASVVSPQEVKNSAYDFIVAGGGIAGLTVADRLTEDPRVSVLVVEAGPFDQGEDSVLIPGAYPPFQYFDGLESVPQEGLNNRSVDTICAKVVGGGSVVNAMVYLRGDKADYDDWGKLGNPGWSWDSIFPYFLKGENFTKPDSDFAAQANISWDSSVRGTSGPVQYSYPNYFYPGSANWWNAAKSIGLPVVKDPEAGNNLGIFWIPSVLDAKTMTRSDARISHYERVEASRPNYHILASTTVSKVLFNGTRAVGVEYLPSAGGGRTHVYAAKEVILAAGGVHTPQVLQLSGIGPRALLNELGIAIVQDLPGVGQNLQDQSTLTIQWNFTSNVTPNSGSLDSNATYNAEQRALYDNDRTGAYTIVRSLSTNIGQLSLRLVTNNYSAIAAEARSRDPAASLPGNVDPAVLKGYKKQRELLVKQFEGQGAAVGTLHWGTSSSSLIYHLKPFSRGTVNIGSTDPLANPVIDYRTATDPIDLAVYVALFRRNRELFAAPDMASLGPVEASPFGAQLQTDEEIIAVLRQQINPSNAHQCCTAAMLPRDLGGVVDSEWKVHGVQGLRVADTSYWPFQTSGAPSATMYASGEKLADVIKRDYGLASL</sequence>
<organism evidence="1 2">
    <name type="scientific">Xylaria curta</name>
    <dbReference type="NCBI Taxonomy" id="42375"/>
    <lineage>
        <taxon>Eukaryota</taxon>
        <taxon>Fungi</taxon>
        <taxon>Dikarya</taxon>
        <taxon>Ascomycota</taxon>
        <taxon>Pezizomycotina</taxon>
        <taxon>Sordariomycetes</taxon>
        <taxon>Xylariomycetidae</taxon>
        <taxon>Xylariales</taxon>
        <taxon>Xylariaceae</taxon>
        <taxon>Xylaria</taxon>
    </lineage>
</organism>
<evidence type="ECO:0000313" key="1">
    <source>
        <dbReference type="EMBL" id="KAJ2987628.1"/>
    </source>
</evidence>
<proteinExistence type="predicted"/>
<dbReference type="EMBL" id="JAPDGR010000761">
    <property type="protein sequence ID" value="KAJ2987628.1"/>
    <property type="molecule type" value="Genomic_DNA"/>
</dbReference>
<protein>
    <submittedName>
        <fullName evidence="1">Uncharacterized protein</fullName>
    </submittedName>
</protein>
<gene>
    <name evidence="1" type="ORF">NUW58_g4396</name>
</gene>
<accession>A0ACC1P7P6</accession>
<dbReference type="Proteomes" id="UP001143856">
    <property type="component" value="Unassembled WGS sequence"/>
</dbReference>